<keyword evidence="2 7" id="KW-0813">Transport</keyword>
<dbReference type="Proteomes" id="UP000038055">
    <property type="component" value="Unassembled WGS sequence"/>
</dbReference>
<accession>A0A0B7H582</accession>
<keyword evidence="4 7" id="KW-0406">Ion transport</keyword>
<dbReference type="NCBIfam" id="TIGR01145">
    <property type="entry name" value="ATP_synt_delta"/>
    <property type="match status" value="1"/>
</dbReference>
<comment type="function">
    <text evidence="7">F(1)F(0) ATP synthase produces ATP from ADP in the presence of a proton or sodium gradient. F-type ATPases consist of two structural domains, F(1) containing the extramembraneous catalytic core and F(0) containing the membrane proton channel, linked together by a central stalk and a peripheral stalk. During catalysis, ATP synthesis in the catalytic domain of F(1) is coupled via a rotary mechanism of the central stalk subunits to proton translocation.</text>
</comment>
<dbReference type="InterPro" id="IPR000711">
    <property type="entry name" value="ATPase_OSCP/dsu"/>
</dbReference>
<evidence type="ECO:0000256" key="4">
    <source>
        <dbReference type="ARBA" id="ARBA00023065"/>
    </source>
</evidence>
<protein>
    <recommendedName>
        <fullName evidence="7">ATP synthase subunit delta</fullName>
    </recommendedName>
    <alternativeName>
        <fullName evidence="7">ATP synthase F(1) sector subunit delta</fullName>
    </alternativeName>
    <alternativeName>
        <fullName evidence="7">F-type ATPase subunit delta</fullName>
        <shortName evidence="7">F-ATPase subunit delta</shortName>
    </alternativeName>
</protein>
<dbReference type="GO" id="GO:0045259">
    <property type="term" value="C:proton-transporting ATP synthase complex"/>
    <property type="evidence" value="ECO:0007669"/>
    <property type="project" value="UniProtKB-KW"/>
</dbReference>
<dbReference type="EMBL" id="CDOD01000014">
    <property type="protein sequence ID" value="CEN34550.1"/>
    <property type="molecule type" value="Genomic_DNA"/>
</dbReference>
<keyword evidence="3 7" id="KW-0375">Hydrogen ion transport</keyword>
<dbReference type="eggNOG" id="COG0712">
    <property type="taxonomic scope" value="Bacteria"/>
</dbReference>
<dbReference type="SUPFAM" id="SSF47928">
    <property type="entry name" value="N-terminal domain of the delta subunit of the F1F0-ATP synthase"/>
    <property type="match status" value="1"/>
</dbReference>
<dbReference type="PROSITE" id="PS00389">
    <property type="entry name" value="ATPASE_DELTA"/>
    <property type="match status" value="1"/>
</dbReference>
<dbReference type="RefSeq" id="WP_041991533.1">
    <property type="nucleotide sequence ID" value="NZ_CDOD01000014.1"/>
</dbReference>
<evidence type="ECO:0000256" key="7">
    <source>
        <dbReference type="HAMAP-Rule" id="MF_01416"/>
    </source>
</evidence>
<dbReference type="PRINTS" id="PR00125">
    <property type="entry name" value="ATPASEDELTA"/>
</dbReference>
<dbReference type="Pfam" id="PF00213">
    <property type="entry name" value="OSCP"/>
    <property type="match status" value="1"/>
</dbReference>
<evidence type="ECO:0000256" key="1">
    <source>
        <dbReference type="ARBA" id="ARBA00004370"/>
    </source>
</evidence>
<dbReference type="STRING" id="28189.CCYN74_210021"/>
<keyword evidence="7" id="KW-1003">Cell membrane</keyword>
<organism evidence="8 9">
    <name type="scientific">Capnocytophaga cynodegmi</name>
    <dbReference type="NCBI Taxonomy" id="28189"/>
    <lineage>
        <taxon>Bacteria</taxon>
        <taxon>Pseudomonadati</taxon>
        <taxon>Bacteroidota</taxon>
        <taxon>Flavobacteriia</taxon>
        <taxon>Flavobacteriales</taxon>
        <taxon>Flavobacteriaceae</taxon>
        <taxon>Capnocytophaga</taxon>
    </lineage>
</organism>
<dbReference type="InterPro" id="IPR026015">
    <property type="entry name" value="ATP_synth_OSCP/delta_N_sf"/>
</dbReference>
<evidence type="ECO:0000256" key="5">
    <source>
        <dbReference type="ARBA" id="ARBA00023136"/>
    </source>
</evidence>
<evidence type="ECO:0000313" key="9">
    <source>
        <dbReference type="Proteomes" id="UP000038055"/>
    </source>
</evidence>
<gene>
    <name evidence="7 8" type="primary">atpH</name>
    <name evidence="8" type="ORF">CCYN2B_210019</name>
</gene>
<name>A0A0B7H582_9FLAO</name>
<keyword evidence="6 7" id="KW-0066">ATP synthesis</keyword>
<sequence length="182" mass="21056">MYGFRAANRYAKALLEYALQQNSVERVFQDMELIHRTISSNKELGNLLDSPIVKTIVKKNVLEKVFVDISPEVHRLFKLLIENRRLPILNQIAQKFVIQYNEYKNNQTAIVTTAVPLTDNMRVEVLRKIESLTQNANITIENKVDESIIGGFILRIGDIQYNASVAYKLNKLKQDFQEKLFV</sequence>
<dbReference type="Gene3D" id="1.10.520.20">
    <property type="entry name" value="N-terminal domain of the delta subunit of the F1F0-ATP synthase"/>
    <property type="match status" value="1"/>
</dbReference>
<evidence type="ECO:0000313" key="8">
    <source>
        <dbReference type="EMBL" id="CEN34550.1"/>
    </source>
</evidence>
<dbReference type="HAMAP" id="MF_01416">
    <property type="entry name" value="ATP_synth_delta_bact"/>
    <property type="match status" value="1"/>
</dbReference>
<comment type="similarity">
    <text evidence="7">Belongs to the ATPase delta chain family.</text>
</comment>
<dbReference type="GO" id="GO:0005886">
    <property type="term" value="C:plasma membrane"/>
    <property type="evidence" value="ECO:0007669"/>
    <property type="project" value="UniProtKB-SubCell"/>
</dbReference>
<evidence type="ECO:0000256" key="2">
    <source>
        <dbReference type="ARBA" id="ARBA00022448"/>
    </source>
</evidence>
<keyword evidence="5 7" id="KW-0472">Membrane</keyword>
<dbReference type="PANTHER" id="PTHR11910">
    <property type="entry name" value="ATP SYNTHASE DELTA CHAIN"/>
    <property type="match status" value="1"/>
</dbReference>
<evidence type="ECO:0000256" key="6">
    <source>
        <dbReference type="ARBA" id="ARBA00023310"/>
    </source>
</evidence>
<reference evidence="9" key="1">
    <citation type="submission" date="2015-01" db="EMBL/GenBank/DDBJ databases">
        <authorList>
            <person name="MANFREDI Pablo"/>
        </authorList>
    </citation>
    <scope>NUCLEOTIDE SEQUENCE [LARGE SCALE GENOMIC DNA]</scope>
    <source>
        <strain evidence="9">Ccyn2B</strain>
    </source>
</reference>
<proteinExistence type="inferred from homology"/>
<comment type="subcellular location">
    <subcellularLocation>
        <location evidence="7">Cell membrane</location>
        <topology evidence="7">Peripheral membrane protein</topology>
    </subcellularLocation>
    <subcellularLocation>
        <location evidence="1">Membrane</location>
    </subcellularLocation>
</comment>
<comment type="function">
    <text evidence="7">This protein is part of the stalk that links CF(0) to CF(1). It either transmits conformational changes from CF(0) to CF(1) or is implicated in proton conduction.</text>
</comment>
<dbReference type="InterPro" id="IPR020781">
    <property type="entry name" value="ATPase_OSCP/d_CS"/>
</dbReference>
<dbReference type="GO" id="GO:0046933">
    <property type="term" value="F:proton-transporting ATP synthase activity, rotational mechanism"/>
    <property type="evidence" value="ECO:0007669"/>
    <property type="project" value="UniProtKB-UniRule"/>
</dbReference>
<dbReference type="AlphaFoldDB" id="A0A0B7H582"/>
<keyword evidence="9" id="KW-1185">Reference proteome</keyword>
<keyword evidence="7" id="KW-0139">CF(1)</keyword>
<evidence type="ECO:0000256" key="3">
    <source>
        <dbReference type="ARBA" id="ARBA00022781"/>
    </source>
</evidence>